<dbReference type="SUPFAM" id="SSF57959">
    <property type="entry name" value="Leucine zipper domain"/>
    <property type="match status" value="1"/>
</dbReference>
<dbReference type="GO" id="GO:0003700">
    <property type="term" value="F:DNA-binding transcription factor activity"/>
    <property type="evidence" value="ECO:0007669"/>
    <property type="project" value="InterPro"/>
</dbReference>
<dbReference type="EMBL" id="CAHIKZ030001153">
    <property type="protein sequence ID" value="CAE1254666.1"/>
    <property type="molecule type" value="Genomic_DNA"/>
</dbReference>
<organism evidence="3 4">
    <name type="scientific">Acanthosepion pharaonis</name>
    <name type="common">Pharaoh cuttlefish</name>
    <name type="synonym">Sepia pharaonis</name>
    <dbReference type="NCBI Taxonomy" id="158019"/>
    <lineage>
        <taxon>Eukaryota</taxon>
        <taxon>Metazoa</taxon>
        <taxon>Spiralia</taxon>
        <taxon>Lophotrochozoa</taxon>
        <taxon>Mollusca</taxon>
        <taxon>Cephalopoda</taxon>
        <taxon>Coleoidea</taxon>
        <taxon>Decapodiformes</taxon>
        <taxon>Sepiida</taxon>
        <taxon>Sepiina</taxon>
        <taxon>Sepiidae</taxon>
        <taxon>Acanthosepion</taxon>
    </lineage>
</organism>
<dbReference type="Gene3D" id="1.20.5.170">
    <property type="match status" value="1"/>
</dbReference>
<evidence type="ECO:0000256" key="1">
    <source>
        <dbReference type="SAM" id="Coils"/>
    </source>
</evidence>
<evidence type="ECO:0000313" key="3">
    <source>
        <dbReference type="EMBL" id="CAE1254666.1"/>
    </source>
</evidence>
<sequence length="152" mass="17894">MFSDDSQSSFGSNIDELLYEIVGNETLDKEVQETAKRCENEGKLSSILKLELKSKIQLKKFNKGESFTVEWREKEETQLTPEDLTRREELKERNKLSARKHRMKKKQEKADIQIEINELTVKNQNLQQIIKELESLKRKYINFGNLTEDKAT</sequence>
<accession>A0A812C385</accession>
<dbReference type="PROSITE" id="PS50217">
    <property type="entry name" value="BZIP"/>
    <property type="match status" value="1"/>
</dbReference>
<reference evidence="3" key="1">
    <citation type="submission" date="2021-01" db="EMBL/GenBank/DDBJ databases">
        <authorList>
            <person name="Li R."/>
            <person name="Bekaert M."/>
        </authorList>
    </citation>
    <scope>NUCLEOTIDE SEQUENCE</scope>
    <source>
        <strain evidence="3">Farmed</strain>
    </source>
</reference>
<dbReference type="InterPro" id="IPR046347">
    <property type="entry name" value="bZIP_sf"/>
</dbReference>
<dbReference type="InterPro" id="IPR004827">
    <property type="entry name" value="bZIP"/>
</dbReference>
<dbReference type="AlphaFoldDB" id="A0A812C385"/>
<protein>
    <recommendedName>
        <fullName evidence="2">BZIP domain-containing protein</fullName>
    </recommendedName>
</protein>
<keyword evidence="4" id="KW-1185">Reference proteome</keyword>
<gene>
    <name evidence="3" type="ORF">SPHA_29101</name>
</gene>
<name>A0A812C385_ACAPH</name>
<feature type="coiled-coil region" evidence="1">
    <location>
        <begin position="86"/>
        <end position="139"/>
    </location>
</feature>
<proteinExistence type="predicted"/>
<feature type="domain" description="BZIP" evidence="2">
    <location>
        <begin position="84"/>
        <end position="134"/>
    </location>
</feature>
<evidence type="ECO:0000313" key="4">
    <source>
        <dbReference type="Proteomes" id="UP000597762"/>
    </source>
</evidence>
<dbReference type="SMART" id="SM00338">
    <property type="entry name" value="BRLZ"/>
    <property type="match status" value="1"/>
</dbReference>
<dbReference type="Pfam" id="PF07716">
    <property type="entry name" value="bZIP_2"/>
    <property type="match status" value="1"/>
</dbReference>
<keyword evidence="1" id="KW-0175">Coiled coil</keyword>
<comment type="caution">
    <text evidence="3">The sequence shown here is derived from an EMBL/GenBank/DDBJ whole genome shotgun (WGS) entry which is preliminary data.</text>
</comment>
<evidence type="ECO:0000259" key="2">
    <source>
        <dbReference type="PROSITE" id="PS50217"/>
    </source>
</evidence>
<dbReference type="Proteomes" id="UP000597762">
    <property type="component" value="Unassembled WGS sequence"/>
</dbReference>
<dbReference type="PROSITE" id="PS00036">
    <property type="entry name" value="BZIP_BASIC"/>
    <property type="match status" value="1"/>
</dbReference>
<dbReference type="OrthoDB" id="6156409at2759"/>